<dbReference type="EMBL" id="QRNN01000046">
    <property type="protein sequence ID" value="RHK47674.1"/>
    <property type="molecule type" value="Genomic_DNA"/>
</dbReference>
<gene>
    <name evidence="1" type="ORF">DW064_10830</name>
</gene>
<comment type="caution">
    <text evidence="1">The sequence shown here is derived from an EMBL/GenBank/DDBJ whole genome shotgun (WGS) entry which is preliminary data.</text>
</comment>
<evidence type="ECO:0000313" key="2">
    <source>
        <dbReference type="Proteomes" id="UP000284562"/>
    </source>
</evidence>
<evidence type="ECO:0000313" key="1">
    <source>
        <dbReference type="EMBL" id="RHK47674.1"/>
    </source>
</evidence>
<accession>A0AA93BLT1</accession>
<proteinExistence type="predicted"/>
<dbReference type="AlphaFoldDB" id="A0AA93BLT1"/>
<name>A0AA93BLT1_9BACT</name>
<protein>
    <submittedName>
        <fullName evidence="1">Uncharacterized protein</fullName>
    </submittedName>
</protein>
<sequence length="76" mass="8611">MMVSQFFIFGLCPIDYSKDFTKTFFLGPPNPQNCFVFCFKVDLDLAEIQNHVLLKNASKNGITETIARFRAGKTGK</sequence>
<organism evidence="1 2">
    <name type="scientific">Segatella copri</name>
    <dbReference type="NCBI Taxonomy" id="165179"/>
    <lineage>
        <taxon>Bacteria</taxon>
        <taxon>Pseudomonadati</taxon>
        <taxon>Bacteroidota</taxon>
        <taxon>Bacteroidia</taxon>
        <taxon>Bacteroidales</taxon>
        <taxon>Prevotellaceae</taxon>
        <taxon>Segatella</taxon>
    </lineage>
</organism>
<dbReference type="Proteomes" id="UP000284562">
    <property type="component" value="Unassembled WGS sequence"/>
</dbReference>
<reference evidence="1 2" key="1">
    <citation type="submission" date="2018-08" db="EMBL/GenBank/DDBJ databases">
        <title>A genome reference for cultivated species of the human gut microbiota.</title>
        <authorList>
            <person name="Zou Y."/>
            <person name="Xue W."/>
            <person name="Luo G."/>
        </authorList>
    </citation>
    <scope>NUCLEOTIDE SEQUENCE [LARGE SCALE GENOMIC DNA]</scope>
    <source>
        <strain evidence="1 2">AF43-2</strain>
    </source>
</reference>